<evidence type="ECO:0000313" key="2">
    <source>
        <dbReference type="EMBL" id="PLW81033.1"/>
    </source>
</evidence>
<feature type="domain" description="GP-PDE" evidence="1">
    <location>
        <begin position="31"/>
        <end position="261"/>
    </location>
</feature>
<accession>A0A2N5XY10</accession>
<name>A0A2N5XY10_9GAMM</name>
<reference evidence="3" key="1">
    <citation type="submission" date="2017-11" db="EMBL/GenBank/DDBJ databases">
        <title>The draft genome sequence of Chromatocurvus sp. F02.</title>
        <authorList>
            <person name="Du Z.-J."/>
            <person name="Chang Y.-Q."/>
        </authorList>
    </citation>
    <scope>NUCLEOTIDE SEQUENCE [LARGE SCALE GENOMIC DNA]</scope>
    <source>
        <strain evidence="3">F02</strain>
    </source>
</reference>
<dbReference type="Gene3D" id="3.20.20.190">
    <property type="entry name" value="Phosphatidylinositol (PI) phosphodiesterase"/>
    <property type="match status" value="1"/>
</dbReference>
<dbReference type="EMBL" id="PKLZ01000018">
    <property type="protein sequence ID" value="PLW81033.1"/>
    <property type="molecule type" value="Genomic_DNA"/>
</dbReference>
<dbReference type="RefSeq" id="WP_101522886.1">
    <property type="nucleotide sequence ID" value="NZ_PKLZ01000018.1"/>
</dbReference>
<dbReference type="GO" id="GO:0008081">
    <property type="term" value="F:phosphoric diester hydrolase activity"/>
    <property type="evidence" value="ECO:0007669"/>
    <property type="project" value="InterPro"/>
</dbReference>
<dbReference type="PANTHER" id="PTHR46211:SF1">
    <property type="entry name" value="GLYCEROPHOSPHODIESTER PHOSPHODIESTERASE, CYTOPLASMIC"/>
    <property type="match status" value="1"/>
</dbReference>
<evidence type="ECO:0000259" key="1">
    <source>
        <dbReference type="PROSITE" id="PS51704"/>
    </source>
</evidence>
<dbReference type="Proteomes" id="UP000234845">
    <property type="component" value="Unassembled WGS sequence"/>
</dbReference>
<dbReference type="InterPro" id="IPR030395">
    <property type="entry name" value="GP_PDE_dom"/>
</dbReference>
<gene>
    <name evidence="2" type="ORF">CWI75_17820</name>
</gene>
<dbReference type="AlphaFoldDB" id="A0A2N5XY10"/>
<dbReference type="SUPFAM" id="SSF51695">
    <property type="entry name" value="PLC-like phosphodiesterases"/>
    <property type="match status" value="1"/>
</dbReference>
<dbReference type="Pfam" id="PF03009">
    <property type="entry name" value="GDPD"/>
    <property type="match status" value="1"/>
</dbReference>
<dbReference type="GO" id="GO:0006629">
    <property type="term" value="P:lipid metabolic process"/>
    <property type="evidence" value="ECO:0007669"/>
    <property type="project" value="InterPro"/>
</dbReference>
<dbReference type="PROSITE" id="PS51704">
    <property type="entry name" value="GP_PDE"/>
    <property type="match status" value="1"/>
</dbReference>
<dbReference type="InterPro" id="IPR017946">
    <property type="entry name" value="PLC-like_Pdiesterase_TIM-brl"/>
</dbReference>
<proteinExistence type="predicted"/>
<protein>
    <submittedName>
        <fullName evidence="2">Glycerophosphodiester phosphodiesterase</fullName>
    </submittedName>
</protein>
<dbReference type="CDD" id="cd08556">
    <property type="entry name" value="GDPD"/>
    <property type="match status" value="1"/>
</dbReference>
<sequence length="261" mass="28679">MAQFAGILNSLANRAWALAPGAHTSLQGRAVKLVAHRGAHSAGGAVENTLAAFELCQELGVWGIELDIRLTSDGEPVIHHDPHCGRLFGAADRVIAEHSFASLRTAIPEIPHLDEVLNRFGGQLHLMLEIKESWRQRPEFPACVMRYLAELEPERDYHLLSLVPDDLEGFRDVPRPAFVDVAWMNAGAIIRRNLELGHGAVAGSFALLNTSRIRQLQEAGKRVGTGFVETGGALRREVYRGADWIFTDYAARLQPLLAVQG</sequence>
<comment type="caution">
    <text evidence="2">The sequence shown here is derived from an EMBL/GenBank/DDBJ whole genome shotgun (WGS) entry which is preliminary data.</text>
</comment>
<keyword evidence="3" id="KW-1185">Reference proteome</keyword>
<dbReference type="PANTHER" id="PTHR46211">
    <property type="entry name" value="GLYCEROPHOSPHORYL DIESTER PHOSPHODIESTERASE"/>
    <property type="match status" value="1"/>
</dbReference>
<evidence type="ECO:0000313" key="3">
    <source>
        <dbReference type="Proteomes" id="UP000234845"/>
    </source>
</evidence>
<organism evidence="2 3">
    <name type="scientific">Kineobactrum sediminis</name>
    <dbReference type="NCBI Taxonomy" id="1905677"/>
    <lineage>
        <taxon>Bacteria</taxon>
        <taxon>Pseudomonadati</taxon>
        <taxon>Pseudomonadota</taxon>
        <taxon>Gammaproteobacteria</taxon>
        <taxon>Cellvibrionales</taxon>
        <taxon>Halieaceae</taxon>
        <taxon>Kineobactrum</taxon>
    </lineage>
</organism>
<dbReference type="OrthoDB" id="9795622at2"/>